<comment type="caution">
    <text evidence="1">The sequence shown here is derived from an EMBL/GenBank/DDBJ whole genome shotgun (WGS) entry which is preliminary data.</text>
</comment>
<sequence>MSLLRHPFRPTPIPLHHGHAADILDAAERERVNAAEEFELQSLDGAETSYQEEEDLVEARRKEKRREKLARLLEAEEMKFSHSIQFNAVPDWSSHYIAYSNLKKLIYSLEKQLHQKNGTLTNDAESSPLLETSVDDPDKVFTS</sequence>
<gene>
    <name evidence="1" type="ORF">LTS18_005119</name>
</gene>
<evidence type="ECO:0000313" key="2">
    <source>
        <dbReference type="Proteomes" id="UP001186974"/>
    </source>
</evidence>
<protein>
    <submittedName>
        <fullName evidence="1">Uncharacterized protein</fullName>
    </submittedName>
</protein>
<accession>A0ACC3DS18</accession>
<dbReference type="Proteomes" id="UP001186974">
    <property type="component" value="Unassembled WGS sequence"/>
</dbReference>
<proteinExistence type="predicted"/>
<name>A0ACC3DS18_9PEZI</name>
<evidence type="ECO:0000313" key="1">
    <source>
        <dbReference type="EMBL" id="KAK3079337.1"/>
    </source>
</evidence>
<dbReference type="EMBL" id="JAWDJW010001213">
    <property type="protein sequence ID" value="KAK3079337.1"/>
    <property type="molecule type" value="Genomic_DNA"/>
</dbReference>
<keyword evidence="2" id="KW-1185">Reference proteome</keyword>
<feature type="non-terminal residue" evidence="1">
    <location>
        <position position="143"/>
    </location>
</feature>
<organism evidence="1 2">
    <name type="scientific">Coniosporium uncinatum</name>
    <dbReference type="NCBI Taxonomy" id="93489"/>
    <lineage>
        <taxon>Eukaryota</taxon>
        <taxon>Fungi</taxon>
        <taxon>Dikarya</taxon>
        <taxon>Ascomycota</taxon>
        <taxon>Pezizomycotina</taxon>
        <taxon>Dothideomycetes</taxon>
        <taxon>Dothideomycetes incertae sedis</taxon>
        <taxon>Coniosporium</taxon>
    </lineage>
</organism>
<reference evidence="1" key="1">
    <citation type="submission" date="2024-09" db="EMBL/GenBank/DDBJ databases">
        <title>Black Yeasts Isolated from many extreme environments.</title>
        <authorList>
            <person name="Coleine C."/>
            <person name="Stajich J.E."/>
            <person name="Selbmann L."/>
        </authorList>
    </citation>
    <scope>NUCLEOTIDE SEQUENCE</scope>
    <source>
        <strain evidence="1">CCFEE 5737</strain>
    </source>
</reference>